<proteinExistence type="predicted"/>
<dbReference type="EMBL" id="CAJNOR010005511">
    <property type="protein sequence ID" value="CAF1565401.1"/>
    <property type="molecule type" value="Genomic_DNA"/>
</dbReference>
<organism evidence="2 3">
    <name type="scientific">Adineta ricciae</name>
    <name type="common">Rotifer</name>
    <dbReference type="NCBI Taxonomy" id="249248"/>
    <lineage>
        <taxon>Eukaryota</taxon>
        <taxon>Metazoa</taxon>
        <taxon>Spiralia</taxon>
        <taxon>Gnathifera</taxon>
        <taxon>Rotifera</taxon>
        <taxon>Eurotatoria</taxon>
        <taxon>Bdelloidea</taxon>
        <taxon>Adinetida</taxon>
        <taxon>Adinetidae</taxon>
        <taxon>Adineta</taxon>
    </lineage>
</organism>
<comment type="caution">
    <text evidence="2">The sequence shown here is derived from an EMBL/GenBank/DDBJ whole genome shotgun (WGS) entry which is preliminary data.</text>
</comment>
<keyword evidence="1" id="KW-0812">Transmembrane</keyword>
<gene>
    <name evidence="2" type="ORF">XAT740_LOCUS43989</name>
</gene>
<reference evidence="2" key="1">
    <citation type="submission" date="2021-02" db="EMBL/GenBank/DDBJ databases">
        <authorList>
            <person name="Nowell W R."/>
        </authorList>
    </citation>
    <scope>NUCLEOTIDE SEQUENCE</scope>
</reference>
<protein>
    <recommendedName>
        <fullName evidence="4">G-protein coupled receptors family 1 profile domain-containing protein</fullName>
    </recommendedName>
</protein>
<evidence type="ECO:0000256" key="1">
    <source>
        <dbReference type="SAM" id="Phobius"/>
    </source>
</evidence>
<feature type="transmembrane region" description="Helical" evidence="1">
    <location>
        <begin position="47"/>
        <end position="69"/>
    </location>
</feature>
<keyword evidence="1" id="KW-1133">Transmembrane helix</keyword>
<dbReference type="Proteomes" id="UP000663828">
    <property type="component" value="Unassembled WGS sequence"/>
</dbReference>
<dbReference type="AlphaFoldDB" id="A0A815Y498"/>
<feature type="transmembrane region" description="Helical" evidence="1">
    <location>
        <begin position="89"/>
        <end position="111"/>
    </location>
</feature>
<dbReference type="CDD" id="cd00637">
    <property type="entry name" value="7tm_classA_rhodopsin-like"/>
    <property type="match status" value="1"/>
</dbReference>
<feature type="transmembrane region" description="Helical" evidence="1">
    <location>
        <begin position="23"/>
        <end position="40"/>
    </location>
</feature>
<sequence length="182" mass="20726">MIDSSVNELITVRIGFQQLGQPILFSFGLLGCILNIIIFLRPSLLRNLLVITVFCSCLTIYVLIVYDAFPQTRQCTTNSHVERILDTTVLFVFNFGIPAFSMTILSFSILWRLKQNAKRLAQQKINVRKHDLQLSTMLFGQVLLYILTALPFVCNFVYITITGAFGSYVFNAARICSEEIFH</sequence>
<dbReference type="SUPFAM" id="SSF81321">
    <property type="entry name" value="Family A G protein-coupled receptor-like"/>
    <property type="match status" value="1"/>
</dbReference>
<evidence type="ECO:0000313" key="2">
    <source>
        <dbReference type="EMBL" id="CAF1565401.1"/>
    </source>
</evidence>
<evidence type="ECO:0008006" key="4">
    <source>
        <dbReference type="Google" id="ProtNLM"/>
    </source>
</evidence>
<dbReference type="Gene3D" id="1.20.1070.10">
    <property type="entry name" value="Rhodopsin 7-helix transmembrane proteins"/>
    <property type="match status" value="1"/>
</dbReference>
<keyword evidence="3" id="KW-1185">Reference proteome</keyword>
<accession>A0A815Y498</accession>
<name>A0A815Y498_ADIRI</name>
<evidence type="ECO:0000313" key="3">
    <source>
        <dbReference type="Proteomes" id="UP000663828"/>
    </source>
</evidence>
<keyword evidence="1" id="KW-0472">Membrane</keyword>